<evidence type="ECO:0000313" key="2">
    <source>
        <dbReference type="EMBL" id="KAK8719760.1"/>
    </source>
</evidence>
<accession>A0AAW0VSB3</accession>
<dbReference type="EMBL" id="JARKIK010001383">
    <property type="protein sequence ID" value="KAK8719760.1"/>
    <property type="molecule type" value="Genomic_DNA"/>
</dbReference>
<dbReference type="Proteomes" id="UP001445076">
    <property type="component" value="Unassembled WGS sequence"/>
</dbReference>
<feature type="chain" id="PRO_5043530666" evidence="1">
    <location>
        <begin position="27"/>
        <end position="475"/>
    </location>
</feature>
<evidence type="ECO:0000256" key="1">
    <source>
        <dbReference type="SAM" id="SignalP"/>
    </source>
</evidence>
<evidence type="ECO:0000313" key="3">
    <source>
        <dbReference type="Proteomes" id="UP001445076"/>
    </source>
</evidence>
<dbReference type="AlphaFoldDB" id="A0AAW0VSB3"/>
<proteinExistence type="predicted"/>
<keyword evidence="3" id="KW-1185">Reference proteome</keyword>
<reference evidence="2 3" key="1">
    <citation type="journal article" date="2024" name="BMC Genomics">
        <title>Genome assembly of redclaw crayfish (Cherax quadricarinatus) provides insights into its immune adaptation and hypoxia tolerance.</title>
        <authorList>
            <person name="Liu Z."/>
            <person name="Zheng J."/>
            <person name="Li H."/>
            <person name="Fang K."/>
            <person name="Wang S."/>
            <person name="He J."/>
            <person name="Zhou D."/>
            <person name="Weng S."/>
            <person name="Chi M."/>
            <person name="Gu Z."/>
            <person name="He J."/>
            <person name="Li F."/>
            <person name="Wang M."/>
        </authorList>
    </citation>
    <scope>NUCLEOTIDE SEQUENCE [LARGE SCALE GENOMIC DNA]</scope>
    <source>
        <strain evidence="2">ZL_2023a</strain>
    </source>
</reference>
<sequence length="475" mass="51305">MMKERAWVRSWLSGFLLVVVLGHVQAQDNVEQLNITSFTLDTTSPTMTVKVCFTDTADSDLGNLDTNLVTLTCGGIADDPNEVILNSSTIDIVNAPNYCSTHKFAKPFNAYGATVYCVLDATNKTVEDSPPRSGSAEFEIPAEDAFTQSSVAYILVGQKLLGVVRLQVGSFDIVKLNSEATCLEKKASTNIIYISYTGTVSTVSFCKNESNTAAGHSDSLDICSPAITEITTATDFDTKASELTYTDSGATLTVTFPGTGTYDLVVMKGDSIENVDTAEIEPTDTATTNIDIYNKGDGIHFLAVKKDDNSLTKADVTITGFSVRQLTLKWNSELNSADTSVCFDQEDATASDVSSYLELIMINSQGKILKSRRTTQTMQGILCFENILIETSTFSLSEGKVNVVVLNRDVNSHTVLTSGEAELFLISPEIKAVGARGGHISWDNPGGYSITTMMEGHSTHLGATTTGRLRHYFFP</sequence>
<keyword evidence="1" id="KW-0732">Signal</keyword>
<name>A0AAW0VSB3_CHEQU</name>
<gene>
    <name evidence="2" type="ORF">OTU49_013794</name>
</gene>
<protein>
    <submittedName>
        <fullName evidence="2">Uncharacterized protein</fullName>
    </submittedName>
</protein>
<feature type="signal peptide" evidence="1">
    <location>
        <begin position="1"/>
        <end position="26"/>
    </location>
</feature>
<comment type="caution">
    <text evidence="2">The sequence shown here is derived from an EMBL/GenBank/DDBJ whole genome shotgun (WGS) entry which is preliminary data.</text>
</comment>
<feature type="non-terminal residue" evidence="2">
    <location>
        <position position="475"/>
    </location>
</feature>
<organism evidence="2 3">
    <name type="scientific">Cherax quadricarinatus</name>
    <name type="common">Australian red claw crayfish</name>
    <dbReference type="NCBI Taxonomy" id="27406"/>
    <lineage>
        <taxon>Eukaryota</taxon>
        <taxon>Metazoa</taxon>
        <taxon>Ecdysozoa</taxon>
        <taxon>Arthropoda</taxon>
        <taxon>Crustacea</taxon>
        <taxon>Multicrustacea</taxon>
        <taxon>Malacostraca</taxon>
        <taxon>Eumalacostraca</taxon>
        <taxon>Eucarida</taxon>
        <taxon>Decapoda</taxon>
        <taxon>Pleocyemata</taxon>
        <taxon>Astacidea</taxon>
        <taxon>Parastacoidea</taxon>
        <taxon>Parastacidae</taxon>
        <taxon>Cherax</taxon>
    </lineage>
</organism>